<proteinExistence type="predicted"/>
<dbReference type="EMBL" id="JBDKWZ010000002">
    <property type="protein sequence ID" value="MEN7547325.1"/>
    <property type="molecule type" value="Genomic_DNA"/>
</dbReference>
<evidence type="ECO:0000259" key="2">
    <source>
        <dbReference type="Pfam" id="PF13682"/>
    </source>
</evidence>
<protein>
    <submittedName>
        <fullName evidence="3">CZB domain-containing protein</fullName>
    </submittedName>
</protein>
<comment type="caution">
    <text evidence="3">The sequence shown here is derived from an EMBL/GenBank/DDBJ whole genome shotgun (WGS) entry which is preliminary data.</text>
</comment>
<feature type="domain" description="Chemoreceptor zinc-binding" evidence="2">
    <location>
        <begin position="12"/>
        <end position="78"/>
    </location>
</feature>
<reference evidence="3 4" key="1">
    <citation type="submission" date="2024-04" db="EMBL/GenBank/DDBJ databases">
        <title>Novel genus in family Flammeovirgaceae.</title>
        <authorList>
            <person name="Nguyen T.H."/>
            <person name="Vuong T.Q."/>
            <person name="Le H."/>
            <person name="Kim S.-G."/>
        </authorList>
    </citation>
    <scope>NUCLEOTIDE SEQUENCE [LARGE SCALE GENOMIC DNA]</scope>
    <source>
        <strain evidence="3 4">JCM 23209</strain>
    </source>
</reference>
<dbReference type="InterPro" id="IPR025991">
    <property type="entry name" value="Chemoreceptor_zinc-bind_dom"/>
</dbReference>
<sequence length="117" mass="13806">MNFEFSTARFKHLNWKFRLRSFLDGKSLLTKKEALSHHDCELGHWLDNRGKAQYGHLPHMPELRQCHIQLHEQVHKIIELRNKGLRVEAEGAFQELNQLSDQLILLLDKTEEEAPNL</sequence>
<keyword evidence="4" id="KW-1185">Reference proteome</keyword>
<evidence type="ECO:0000313" key="4">
    <source>
        <dbReference type="Proteomes" id="UP001403385"/>
    </source>
</evidence>
<evidence type="ECO:0000256" key="1">
    <source>
        <dbReference type="SAM" id="Coils"/>
    </source>
</evidence>
<dbReference type="Pfam" id="PF13682">
    <property type="entry name" value="CZB"/>
    <property type="match status" value="1"/>
</dbReference>
<feature type="coiled-coil region" evidence="1">
    <location>
        <begin position="82"/>
        <end position="113"/>
    </location>
</feature>
<organism evidence="3 4">
    <name type="scientific">Rapidithrix thailandica</name>
    <dbReference type="NCBI Taxonomy" id="413964"/>
    <lineage>
        <taxon>Bacteria</taxon>
        <taxon>Pseudomonadati</taxon>
        <taxon>Bacteroidota</taxon>
        <taxon>Cytophagia</taxon>
        <taxon>Cytophagales</taxon>
        <taxon>Flammeovirgaceae</taxon>
        <taxon>Rapidithrix</taxon>
    </lineage>
</organism>
<dbReference type="RefSeq" id="WP_346820109.1">
    <property type="nucleotide sequence ID" value="NZ_JBDKWZ010000002.1"/>
</dbReference>
<evidence type="ECO:0000313" key="3">
    <source>
        <dbReference type="EMBL" id="MEN7547325.1"/>
    </source>
</evidence>
<dbReference type="AlphaFoldDB" id="A0AAW9S6K2"/>
<keyword evidence="1" id="KW-0175">Coiled coil</keyword>
<name>A0AAW9S6K2_9BACT</name>
<dbReference type="Proteomes" id="UP001403385">
    <property type="component" value="Unassembled WGS sequence"/>
</dbReference>
<accession>A0AAW9S6K2</accession>
<dbReference type="Gene3D" id="1.20.120.30">
    <property type="entry name" value="Aspartate receptor, ligand-binding domain"/>
    <property type="match status" value="1"/>
</dbReference>
<gene>
    <name evidence="3" type="ORF">AAG747_05365</name>
</gene>